<protein>
    <submittedName>
        <fullName evidence="1">Uncharacterized protein</fullName>
    </submittedName>
</protein>
<dbReference type="Proteomes" id="UP001060085">
    <property type="component" value="Linkage Group LG02"/>
</dbReference>
<sequence>MKAETLSSSPEADQLSEVLKNTSVAIMKSLLWCCLSRSPWAVPCPQLCRGGDETLDAFLEADLPKVPQVTSILMVPCRAVNRAGLNHICAGLYPFLAASMQESRLERP</sequence>
<name>A0ACC0BYK3_CATRO</name>
<reference evidence="2" key="1">
    <citation type="journal article" date="2023" name="Nat. Plants">
        <title>Single-cell RNA sequencing provides a high-resolution roadmap for understanding the multicellular compartmentation of specialized metabolism.</title>
        <authorList>
            <person name="Sun S."/>
            <person name="Shen X."/>
            <person name="Li Y."/>
            <person name="Li Y."/>
            <person name="Wang S."/>
            <person name="Li R."/>
            <person name="Zhang H."/>
            <person name="Shen G."/>
            <person name="Guo B."/>
            <person name="Wei J."/>
            <person name="Xu J."/>
            <person name="St-Pierre B."/>
            <person name="Chen S."/>
            <person name="Sun C."/>
        </authorList>
    </citation>
    <scope>NUCLEOTIDE SEQUENCE [LARGE SCALE GENOMIC DNA]</scope>
</reference>
<comment type="caution">
    <text evidence="1">The sequence shown here is derived from an EMBL/GenBank/DDBJ whole genome shotgun (WGS) entry which is preliminary data.</text>
</comment>
<organism evidence="1 2">
    <name type="scientific">Catharanthus roseus</name>
    <name type="common">Madagascar periwinkle</name>
    <name type="synonym">Vinca rosea</name>
    <dbReference type="NCBI Taxonomy" id="4058"/>
    <lineage>
        <taxon>Eukaryota</taxon>
        <taxon>Viridiplantae</taxon>
        <taxon>Streptophyta</taxon>
        <taxon>Embryophyta</taxon>
        <taxon>Tracheophyta</taxon>
        <taxon>Spermatophyta</taxon>
        <taxon>Magnoliopsida</taxon>
        <taxon>eudicotyledons</taxon>
        <taxon>Gunneridae</taxon>
        <taxon>Pentapetalae</taxon>
        <taxon>asterids</taxon>
        <taxon>lamiids</taxon>
        <taxon>Gentianales</taxon>
        <taxon>Apocynaceae</taxon>
        <taxon>Rauvolfioideae</taxon>
        <taxon>Vinceae</taxon>
        <taxon>Catharanthinae</taxon>
        <taxon>Catharanthus</taxon>
    </lineage>
</organism>
<keyword evidence="2" id="KW-1185">Reference proteome</keyword>
<evidence type="ECO:0000313" key="2">
    <source>
        <dbReference type="Proteomes" id="UP001060085"/>
    </source>
</evidence>
<gene>
    <name evidence="1" type="ORF">M9H77_08586</name>
</gene>
<evidence type="ECO:0000313" key="1">
    <source>
        <dbReference type="EMBL" id="KAI5677636.1"/>
    </source>
</evidence>
<proteinExistence type="predicted"/>
<accession>A0ACC0BYK3</accession>
<dbReference type="EMBL" id="CM044702">
    <property type="protein sequence ID" value="KAI5677636.1"/>
    <property type="molecule type" value="Genomic_DNA"/>
</dbReference>